<name>A0A7Y9S7K2_9MICC</name>
<dbReference type="SUPFAM" id="SSF160467">
    <property type="entry name" value="PH0987 N-terminal domain-like"/>
    <property type="match status" value="1"/>
</dbReference>
<protein>
    <submittedName>
        <fullName evidence="5">KipI family sensor histidine kinase inhibitor</fullName>
    </submittedName>
</protein>
<dbReference type="GO" id="GO:0005524">
    <property type="term" value="F:ATP binding"/>
    <property type="evidence" value="ECO:0007669"/>
    <property type="project" value="UniProtKB-KW"/>
</dbReference>
<accession>A0A7Y9S7K2</accession>
<reference evidence="5 6" key="1">
    <citation type="submission" date="2020-07" db="EMBL/GenBank/DDBJ databases">
        <title>Sequencing the genomes of 1000 actinobacteria strains.</title>
        <authorList>
            <person name="Klenk H.-P."/>
        </authorList>
    </citation>
    <scope>NUCLEOTIDE SEQUENCE [LARGE SCALE GENOMIC DNA]</scope>
    <source>
        <strain evidence="5 6">DSM 102047</strain>
    </source>
</reference>
<dbReference type="Gene3D" id="2.40.100.10">
    <property type="entry name" value="Cyclophilin-like"/>
    <property type="match status" value="1"/>
</dbReference>
<dbReference type="PANTHER" id="PTHR34698:SF2">
    <property type="entry name" value="5-OXOPROLINASE SUBUNIT B"/>
    <property type="match status" value="1"/>
</dbReference>
<proteinExistence type="predicted"/>
<dbReference type="InterPro" id="IPR010016">
    <property type="entry name" value="PxpB"/>
</dbReference>
<keyword evidence="1" id="KW-0547">Nucleotide-binding</keyword>
<dbReference type="Pfam" id="PF02682">
    <property type="entry name" value="CT_C_D"/>
    <property type="match status" value="1"/>
</dbReference>
<dbReference type="SMART" id="SM00796">
    <property type="entry name" value="AHS1"/>
    <property type="match status" value="1"/>
</dbReference>
<keyword evidence="2" id="KW-0378">Hydrolase</keyword>
<keyword evidence="6" id="KW-1185">Reference proteome</keyword>
<sequence length="216" mass="22939">MNGSAEGRSDGLALLPCGDSAVLAELVSLEAVLALYRALSEPPVGVIDVVPAARTILVTFDPQQVSPAKIEAWIEAVEPLPAAATTDREVVIDVRYEGPDLAEVAQYLSLSVTELIELHSSSEWTAAFTGFAPGFAYLVTTHERLRVPRRNTPRTSIPAGSVALAGEFSAIYPTSSPAGWQLIGQTSAQLWDPARASETGSPALIMPGTRVRFRAI</sequence>
<evidence type="ECO:0000256" key="1">
    <source>
        <dbReference type="ARBA" id="ARBA00022741"/>
    </source>
</evidence>
<comment type="caution">
    <text evidence="5">The sequence shown here is derived from an EMBL/GenBank/DDBJ whole genome shotgun (WGS) entry which is preliminary data.</text>
</comment>
<dbReference type="InterPro" id="IPR003833">
    <property type="entry name" value="CT_C_D"/>
</dbReference>
<evidence type="ECO:0000256" key="3">
    <source>
        <dbReference type="ARBA" id="ARBA00022840"/>
    </source>
</evidence>
<dbReference type="GO" id="GO:0016787">
    <property type="term" value="F:hydrolase activity"/>
    <property type="evidence" value="ECO:0007669"/>
    <property type="project" value="UniProtKB-KW"/>
</dbReference>
<feature type="domain" description="Carboxyltransferase" evidence="4">
    <location>
        <begin position="12"/>
        <end position="205"/>
    </location>
</feature>
<dbReference type="AlphaFoldDB" id="A0A7Y9S7K2"/>
<dbReference type="Gene3D" id="3.30.1360.40">
    <property type="match status" value="1"/>
</dbReference>
<organism evidence="5 6">
    <name type="scientific">Psychromicrobium silvestre</name>
    <dbReference type="NCBI Taxonomy" id="1645614"/>
    <lineage>
        <taxon>Bacteria</taxon>
        <taxon>Bacillati</taxon>
        <taxon>Actinomycetota</taxon>
        <taxon>Actinomycetes</taxon>
        <taxon>Micrococcales</taxon>
        <taxon>Micrococcaceae</taxon>
        <taxon>Psychromicrobium</taxon>
    </lineage>
</organism>
<dbReference type="SUPFAM" id="SSF50891">
    <property type="entry name" value="Cyclophilin-like"/>
    <property type="match status" value="1"/>
</dbReference>
<dbReference type="PANTHER" id="PTHR34698">
    <property type="entry name" value="5-OXOPROLINASE SUBUNIT B"/>
    <property type="match status" value="1"/>
</dbReference>
<evidence type="ECO:0000256" key="2">
    <source>
        <dbReference type="ARBA" id="ARBA00022801"/>
    </source>
</evidence>
<evidence type="ECO:0000313" key="6">
    <source>
        <dbReference type="Proteomes" id="UP000521748"/>
    </source>
</evidence>
<keyword evidence="3" id="KW-0067">ATP-binding</keyword>
<dbReference type="EMBL" id="JACBYQ010000002">
    <property type="protein sequence ID" value="NYE96108.1"/>
    <property type="molecule type" value="Genomic_DNA"/>
</dbReference>
<evidence type="ECO:0000313" key="5">
    <source>
        <dbReference type="EMBL" id="NYE96108.1"/>
    </source>
</evidence>
<dbReference type="InterPro" id="IPR029000">
    <property type="entry name" value="Cyclophilin-like_dom_sf"/>
</dbReference>
<dbReference type="Proteomes" id="UP000521748">
    <property type="component" value="Unassembled WGS sequence"/>
</dbReference>
<dbReference type="RefSeq" id="WP_246279603.1">
    <property type="nucleotide sequence ID" value="NZ_JACBYQ010000002.1"/>
</dbReference>
<evidence type="ECO:0000259" key="4">
    <source>
        <dbReference type="SMART" id="SM00796"/>
    </source>
</evidence>
<gene>
    <name evidence="5" type="ORF">FHU41_002358</name>
</gene>